<sequence>MRALRRCLPTGRNLNRRPSPPTPLPHAGEGSKKTPPANVMPPVFSPLPQRGRGAGGEGIEALLADRSQFEPPALSPNPSPACGRGE</sequence>
<gene>
    <name evidence="2" type="ORF">EHF44_14455</name>
</gene>
<dbReference type="AlphaFoldDB" id="A0A3G8H1Y9"/>
<dbReference type="KEGG" id="cpau:EHF44_14455"/>
<name>A0A3G8H1Y9_9BURK</name>
<dbReference type="Proteomes" id="UP000270411">
    <property type="component" value="Chromosome 1"/>
</dbReference>
<evidence type="ECO:0000313" key="3">
    <source>
        <dbReference type="Proteomes" id="UP000270411"/>
    </source>
</evidence>
<protein>
    <submittedName>
        <fullName evidence="2">Uncharacterized protein</fullName>
    </submittedName>
</protein>
<accession>A0A3G8H1Y9</accession>
<evidence type="ECO:0000256" key="1">
    <source>
        <dbReference type="SAM" id="MobiDB-lite"/>
    </source>
</evidence>
<feature type="region of interest" description="Disordered" evidence="1">
    <location>
        <begin position="1"/>
        <end position="86"/>
    </location>
</feature>
<dbReference type="EMBL" id="CP033969">
    <property type="protein sequence ID" value="AZG14541.1"/>
    <property type="molecule type" value="Genomic_DNA"/>
</dbReference>
<evidence type="ECO:0000313" key="2">
    <source>
        <dbReference type="EMBL" id="AZG14541.1"/>
    </source>
</evidence>
<proteinExistence type="predicted"/>
<reference evidence="3" key="1">
    <citation type="submission" date="2018-11" db="EMBL/GenBank/DDBJ databases">
        <title>FDA dAtabase for Regulatory Grade micrObial Sequences (FDA-ARGOS): Supporting development and validation of Infectious Disease Dx tests.</title>
        <authorList>
            <person name="Goldberg B."/>
            <person name="Campos J."/>
            <person name="Tallon L."/>
            <person name="Sadzewicz L."/>
            <person name="Zhao X."/>
            <person name="Vavikolanu K."/>
            <person name="Mehta A."/>
            <person name="Aluvathingal J."/>
            <person name="Nadendla S."/>
            <person name="Geyer C."/>
            <person name="Nandy P."/>
            <person name="Yan Y."/>
            <person name="Sichtig H."/>
        </authorList>
    </citation>
    <scope>NUCLEOTIDE SEQUENCE [LARGE SCALE GENOMIC DNA]</scope>
    <source>
        <strain evidence="3">FDAARGOS_614</strain>
    </source>
</reference>
<organism evidence="2 3">
    <name type="scientific">Cupriavidus pauculus</name>
    <dbReference type="NCBI Taxonomy" id="82633"/>
    <lineage>
        <taxon>Bacteria</taxon>
        <taxon>Pseudomonadati</taxon>
        <taxon>Pseudomonadota</taxon>
        <taxon>Betaproteobacteria</taxon>
        <taxon>Burkholderiales</taxon>
        <taxon>Burkholderiaceae</taxon>
        <taxon>Cupriavidus</taxon>
    </lineage>
</organism>